<dbReference type="InterPro" id="IPR032466">
    <property type="entry name" value="Metal_Hydrolase"/>
</dbReference>
<dbReference type="Pfam" id="PF07969">
    <property type="entry name" value="Amidohydro_3"/>
    <property type="match status" value="1"/>
</dbReference>
<protein>
    <recommendedName>
        <fullName evidence="1">Amidohydrolase 3 domain-containing protein</fullName>
    </recommendedName>
</protein>
<evidence type="ECO:0000313" key="2">
    <source>
        <dbReference type="EMBL" id="SUZ81767.1"/>
    </source>
</evidence>
<dbReference type="Gene3D" id="3.10.310.70">
    <property type="match status" value="1"/>
</dbReference>
<dbReference type="PANTHER" id="PTHR22642">
    <property type="entry name" value="IMIDAZOLONEPROPIONASE"/>
    <property type="match status" value="1"/>
</dbReference>
<dbReference type="SUPFAM" id="SSF51556">
    <property type="entry name" value="Metallo-dependent hydrolases"/>
    <property type="match status" value="1"/>
</dbReference>
<dbReference type="SUPFAM" id="SSF51338">
    <property type="entry name" value="Composite domain of metallo-dependent hydrolases"/>
    <property type="match status" value="1"/>
</dbReference>
<dbReference type="PANTHER" id="PTHR22642:SF2">
    <property type="entry name" value="PROTEIN LONG AFTER FAR-RED 3"/>
    <property type="match status" value="1"/>
</dbReference>
<dbReference type="EMBL" id="UINC01001482">
    <property type="protein sequence ID" value="SUZ81767.1"/>
    <property type="molecule type" value="Genomic_DNA"/>
</dbReference>
<dbReference type="InterPro" id="IPR011059">
    <property type="entry name" value="Metal-dep_hydrolase_composite"/>
</dbReference>
<dbReference type="Gene3D" id="3.20.20.140">
    <property type="entry name" value="Metal-dependent hydrolases"/>
    <property type="match status" value="1"/>
</dbReference>
<gene>
    <name evidence="2" type="ORF">METZ01_LOCUS34621</name>
</gene>
<dbReference type="InterPro" id="IPR013108">
    <property type="entry name" value="Amidohydro_3"/>
</dbReference>
<dbReference type="PROSITE" id="PS51257">
    <property type="entry name" value="PROKAR_LIPOPROTEIN"/>
    <property type="match status" value="1"/>
</dbReference>
<dbReference type="AlphaFoldDB" id="A0A381QVG6"/>
<dbReference type="GO" id="GO:0016810">
    <property type="term" value="F:hydrolase activity, acting on carbon-nitrogen (but not peptide) bonds"/>
    <property type="evidence" value="ECO:0007669"/>
    <property type="project" value="InterPro"/>
</dbReference>
<sequence>MKDIVRNGILLILFAALLSCGQSEPDQTNAPVATQVDLILTNAKIITVDDNFSIQNTVAVDEGLIVATGGQSLLDKYQSELTVDLEGKTLMPGFIDSHTHIRGRPQRYIELGDVGSIAEIQNLIRAKAEELGDGEWITGYGWSEDELIEDRRPMRQDLDEAAPDNPVTLTRAGGHSAVVNTLALTLADITNTTPDPEGGVIERDQNGTATGIIRERQNIVGRLVPDSTYDELIASLEVNLHALLSKGITSITDASKAPREYAMWEQLYVTATLPLPRSAIQFQWFDTEAIAEVKSRVASGTDFLKIGPIKVFADGGFTGPAAYTLEPYVNQGDYRGYLNMPENDLIDHLNEIHDSGWQMGIHAIGDAAIVLVVNTLADALERNPREDHRHYLNHFSMRPPDLTMELMAEHDIHITQQPNFTYTLEGRYAANLDGWRLDHNNPLRSPMDHGITVAISSDILPIGPMVGLYAAVTRKGMSGQVYGPDETITIEEAIRAYTLTGAYLNFEEEVKGSLEPGKFADMIVLSNDILTIDPERIMDIEVEQTYVNGKLVYEKP</sequence>
<dbReference type="Gene3D" id="2.30.40.10">
    <property type="entry name" value="Urease, subunit C, domain 1"/>
    <property type="match status" value="1"/>
</dbReference>
<accession>A0A381QVG6</accession>
<organism evidence="2">
    <name type="scientific">marine metagenome</name>
    <dbReference type="NCBI Taxonomy" id="408172"/>
    <lineage>
        <taxon>unclassified sequences</taxon>
        <taxon>metagenomes</taxon>
        <taxon>ecological metagenomes</taxon>
    </lineage>
</organism>
<reference evidence="2" key="1">
    <citation type="submission" date="2018-05" db="EMBL/GenBank/DDBJ databases">
        <authorList>
            <person name="Lanie J.A."/>
            <person name="Ng W.-L."/>
            <person name="Kazmierczak K.M."/>
            <person name="Andrzejewski T.M."/>
            <person name="Davidsen T.M."/>
            <person name="Wayne K.J."/>
            <person name="Tettelin H."/>
            <person name="Glass J.I."/>
            <person name="Rusch D."/>
            <person name="Podicherti R."/>
            <person name="Tsui H.-C.T."/>
            <person name="Winkler M.E."/>
        </authorList>
    </citation>
    <scope>NUCLEOTIDE SEQUENCE</scope>
</reference>
<feature type="domain" description="Amidohydrolase 3" evidence="1">
    <location>
        <begin position="82"/>
        <end position="553"/>
    </location>
</feature>
<evidence type="ECO:0000259" key="1">
    <source>
        <dbReference type="Pfam" id="PF07969"/>
    </source>
</evidence>
<proteinExistence type="predicted"/>
<dbReference type="InterPro" id="IPR033932">
    <property type="entry name" value="YtcJ-like"/>
</dbReference>
<dbReference type="CDD" id="cd01300">
    <property type="entry name" value="YtcJ_like"/>
    <property type="match status" value="1"/>
</dbReference>
<name>A0A381QVG6_9ZZZZ</name>